<reference evidence="1" key="1">
    <citation type="submission" date="2023-08" db="EMBL/GenBank/DDBJ databases">
        <authorList>
            <person name="Chen Y."/>
            <person name="Shah S."/>
            <person name="Dougan E. K."/>
            <person name="Thang M."/>
            <person name="Chan C."/>
        </authorList>
    </citation>
    <scope>NUCLEOTIDE SEQUENCE</scope>
</reference>
<evidence type="ECO:0000313" key="2">
    <source>
        <dbReference type="Proteomes" id="UP001178507"/>
    </source>
</evidence>
<keyword evidence="2" id="KW-1185">Reference proteome</keyword>
<dbReference type="EMBL" id="CAUJNA010001270">
    <property type="protein sequence ID" value="CAJ1385704.1"/>
    <property type="molecule type" value="Genomic_DNA"/>
</dbReference>
<sequence>MMSIADCARLGMKKQARELWAHAETGLVLPGDGGYELRLYSMLNKAAVPVFFNHRGVSFPKLPFTALLPWSKFAIFWDSGQSRRVLGEANDGAHLLRHVDKVGAAYQLLLQLALMDPQVIEKKRRKLLRYAPSLSWETPRCPGTLRKSALDHLGAELAHRLTRFLQTSSGLIHWLDWYWKVADDHLENSQSEDLTGTGCPLGYPICQRHEGGNICVSTWRGTPFACPIGCEVSEVPPLCQTPTGAACNLPAHPRHPCGEYPHQNHPAEVPYPDHIVRRPRVALITWSDRPQVSRMTLPALERFCEEHPGRYELIVEQAPILDSSTFVAAWNKIAFMRRVLLTRLHDAVLWIDDDVLITAPTRDPIFEGLKKSILRLHSDHFIYASKDVRHDERVPMNTGILGLRNGRQALKFLEEMFRIAREVVVLDEQAFVPRYEGWWDQDAAAEWVRRHGLKWAYLEEHRTIQSLVRDWETMKWQPGDFAAHFSGIRNEAVRMKLMQQFQHRQVLEVKGGW</sequence>
<protein>
    <recommendedName>
        <fullName evidence="3">Glycosyltransferase</fullName>
    </recommendedName>
</protein>
<accession>A0AA36IDY8</accession>
<proteinExistence type="predicted"/>
<comment type="caution">
    <text evidence="1">The sequence shown here is derived from an EMBL/GenBank/DDBJ whole genome shotgun (WGS) entry which is preliminary data.</text>
</comment>
<organism evidence="1 2">
    <name type="scientific">Effrenium voratum</name>
    <dbReference type="NCBI Taxonomy" id="2562239"/>
    <lineage>
        <taxon>Eukaryota</taxon>
        <taxon>Sar</taxon>
        <taxon>Alveolata</taxon>
        <taxon>Dinophyceae</taxon>
        <taxon>Suessiales</taxon>
        <taxon>Symbiodiniaceae</taxon>
        <taxon>Effrenium</taxon>
    </lineage>
</organism>
<dbReference type="AlphaFoldDB" id="A0AA36IDY8"/>
<gene>
    <name evidence="1" type="ORF">EVOR1521_LOCUS12253</name>
</gene>
<evidence type="ECO:0000313" key="1">
    <source>
        <dbReference type="EMBL" id="CAJ1385704.1"/>
    </source>
</evidence>
<name>A0AA36IDY8_9DINO</name>
<evidence type="ECO:0008006" key="3">
    <source>
        <dbReference type="Google" id="ProtNLM"/>
    </source>
</evidence>
<dbReference type="Proteomes" id="UP001178507">
    <property type="component" value="Unassembled WGS sequence"/>
</dbReference>